<sequence>MSSELLNALNPNAVHSRPRARTTYPSRSRYTCQAPVEQVQVYVPHRSELEGAIVEPPPPPTQPPVQVIPQQAPAQPDQFTQILHLLTESKQAAQREQERRRQWEREQEARYSQREAEIEKQVTTMKEEISSLKEYISIQSSRTSPSFSSGVNTPGSYYHSIMPTLEQAYVPPPDSPFSPSSQSPYPASPMFVQGSSRQPIMAPQSMPVTPVAVLSPPPIMTHAASTPLPPTPSIASEPPPISSDISTSPTVSVPPTPANNLVVPSPSVYPTPNPRKRPPPVANGESDRDDTGSERPRSIGVDRPAKRINGHDSRCLTIHAAMRTRILRAMGLKSDKNLPDSHVEGRPIADSDPIRFVWERTAKQSPHNAEMKIRVLKDLKNNRHLYKDVPDADFEDKVIQASFDQVFSTFRSKFRAQRDAALAGLVKLREDTKALKSRRVKRKKTKLMSRTEMRGKLETFSHATFDPALQPECMSSEESCEEYSEPSGSGGGRTKVQVLRVRGLPWRSSRLLRFYTILDESQKLEGTGTGTKPKRVPSRKERCLGPPKDEFQLPPKNIASWMLSRRWLKELRIEQPATADAMKHYIVDPPGFDWDKFDMLGVETEEESEPEQYIPRSDTSYALAHALAPPDGAN</sequence>
<evidence type="ECO:0000256" key="1">
    <source>
        <dbReference type="SAM" id="MobiDB-lite"/>
    </source>
</evidence>
<feature type="compositionally biased region" description="Pro residues" evidence="1">
    <location>
        <begin position="227"/>
        <end position="241"/>
    </location>
</feature>
<evidence type="ECO:0000313" key="3">
    <source>
        <dbReference type="Proteomes" id="UP001497453"/>
    </source>
</evidence>
<feature type="compositionally biased region" description="Basic and acidic residues" evidence="1">
    <location>
        <begin position="93"/>
        <end position="114"/>
    </location>
</feature>
<proteinExistence type="predicted"/>
<reference evidence="3" key="1">
    <citation type="submission" date="2024-04" db="EMBL/GenBank/DDBJ databases">
        <authorList>
            <person name="Shaw F."/>
            <person name="Minotto A."/>
        </authorList>
    </citation>
    <scope>NUCLEOTIDE SEQUENCE [LARGE SCALE GENOMIC DNA]</scope>
</reference>
<keyword evidence="3" id="KW-1185">Reference proteome</keyword>
<protein>
    <submittedName>
        <fullName evidence="2">Uncharacterized protein</fullName>
    </submittedName>
</protein>
<evidence type="ECO:0000313" key="2">
    <source>
        <dbReference type="EMBL" id="CAL1700915.1"/>
    </source>
</evidence>
<feature type="compositionally biased region" description="Low complexity" evidence="1">
    <location>
        <begin position="242"/>
        <end position="251"/>
    </location>
</feature>
<feature type="region of interest" description="Disordered" evidence="1">
    <location>
        <begin position="1"/>
        <end position="29"/>
    </location>
</feature>
<feature type="region of interest" description="Disordered" evidence="1">
    <location>
        <begin position="524"/>
        <end position="549"/>
    </location>
</feature>
<accession>A0ABP1CZ55</accession>
<feature type="region of interest" description="Disordered" evidence="1">
    <location>
        <begin position="222"/>
        <end position="308"/>
    </location>
</feature>
<feature type="compositionally biased region" description="Basic and acidic residues" evidence="1">
    <location>
        <begin position="538"/>
        <end position="549"/>
    </location>
</feature>
<feature type="compositionally biased region" description="Basic and acidic residues" evidence="1">
    <location>
        <begin position="285"/>
        <end position="297"/>
    </location>
</feature>
<dbReference type="EMBL" id="OZ037945">
    <property type="protein sequence ID" value="CAL1700915.1"/>
    <property type="molecule type" value="Genomic_DNA"/>
</dbReference>
<dbReference type="Proteomes" id="UP001497453">
    <property type="component" value="Chromosome 2"/>
</dbReference>
<organism evidence="2 3">
    <name type="scientific">Somion occarium</name>
    <dbReference type="NCBI Taxonomy" id="3059160"/>
    <lineage>
        <taxon>Eukaryota</taxon>
        <taxon>Fungi</taxon>
        <taxon>Dikarya</taxon>
        <taxon>Basidiomycota</taxon>
        <taxon>Agaricomycotina</taxon>
        <taxon>Agaricomycetes</taxon>
        <taxon>Polyporales</taxon>
        <taxon>Cerrenaceae</taxon>
        <taxon>Somion</taxon>
    </lineage>
</organism>
<gene>
    <name evidence="2" type="ORF">GFSPODELE1_LOCUS3345</name>
</gene>
<name>A0ABP1CZ55_9APHY</name>
<feature type="region of interest" description="Disordered" evidence="1">
    <location>
        <begin position="91"/>
        <end position="114"/>
    </location>
</feature>